<dbReference type="Proteomes" id="UP000762676">
    <property type="component" value="Unassembled WGS sequence"/>
</dbReference>
<dbReference type="InterPro" id="IPR050359">
    <property type="entry name" value="bHLH_transcription_factors"/>
</dbReference>
<feature type="compositionally biased region" description="Polar residues" evidence="1">
    <location>
        <begin position="56"/>
        <end position="78"/>
    </location>
</feature>
<dbReference type="GO" id="GO:0070888">
    <property type="term" value="F:E-box binding"/>
    <property type="evidence" value="ECO:0007669"/>
    <property type="project" value="TreeGrafter"/>
</dbReference>
<dbReference type="Pfam" id="PF00010">
    <property type="entry name" value="HLH"/>
    <property type="match status" value="1"/>
</dbReference>
<protein>
    <submittedName>
        <fullName evidence="3">Protein atonal homolog 8-like</fullName>
    </submittedName>
</protein>
<feature type="compositionally biased region" description="Basic residues" evidence="1">
    <location>
        <begin position="170"/>
        <end position="179"/>
    </location>
</feature>
<dbReference type="SMART" id="SM00353">
    <property type="entry name" value="HLH"/>
    <property type="match status" value="1"/>
</dbReference>
<dbReference type="EMBL" id="BMAT01008641">
    <property type="protein sequence ID" value="GFR89956.1"/>
    <property type="molecule type" value="Genomic_DNA"/>
</dbReference>
<sequence length="277" mass="29852">MRVNKKRPTKKATALSGLSAVSSSSPSSPSSSSIPGKRTSISSSTSNTKSKKNSSLFETQPSTKSGAESSNPQIHQRYSSSSTSSSPQPLQSQSPSDLSKPSPSSFPPNLFNPSSHGSSSSSKPIPLPPEPFSVPSTSGHCADLNDSSSSRPQSPEDLSMPGASRVGRMSGKHRKKRKNMTNERRLENNAKERVRFQTLSAALETLRRTLPSYSHNQKMPKIAILKTAYNYIASLATLRDMDYTSVSGHAEKPCNFPECVKMTTKAIQAGGRAKRKH</sequence>
<dbReference type="Gene3D" id="4.10.280.10">
    <property type="entry name" value="Helix-loop-helix DNA-binding domain"/>
    <property type="match status" value="1"/>
</dbReference>
<accession>A0AAV4GXW7</accession>
<organism evidence="3 4">
    <name type="scientific">Elysia marginata</name>
    <dbReference type="NCBI Taxonomy" id="1093978"/>
    <lineage>
        <taxon>Eukaryota</taxon>
        <taxon>Metazoa</taxon>
        <taxon>Spiralia</taxon>
        <taxon>Lophotrochozoa</taxon>
        <taxon>Mollusca</taxon>
        <taxon>Gastropoda</taxon>
        <taxon>Heterobranchia</taxon>
        <taxon>Euthyneura</taxon>
        <taxon>Panpulmonata</taxon>
        <taxon>Sacoglossa</taxon>
        <taxon>Placobranchoidea</taxon>
        <taxon>Plakobranchidae</taxon>
        <taxon>Elysia</taxon>
    </lineage>
</organism>
<gene>
    <name evidence="3" type="ORF">ElyMa_004292500</name>
</gene>
<feature type="compositionally biased region" description="Low complexity" evidence="1">
    <location>
        <begin position="79"/>
        <end position="124"/>
    </location>
</feature>
<feature type="domain" description="BHLH" evidence="2">
    <location>
        <begin position="183"/>
        <end position="235"/>
    </location>
</feature>
<dbReference type="PANTHER" id="PTHR19290:SF102">
    <property type="entry name" value="TRANSCRIPTION FACTOR ATOH8"/>
    <property type="match status" value="1"/>
</dbReference>
<dbReference type="GO" id="GO:0005634">
    <property type="term" value="C:nucleus"/>
    <property type="evidence" value="ECO:0007669"/>
    <property type="project" value="TreeGrafter"/>
</dbReference>
<feature type="compositionally biased region" description="Polar residues" evidence="1">
    <location>
        <begin position="134"/>
        <end position="153"/>
    </location>
</feature>
<dbReference type="InterPro" id="IPR036638">
    <property type="entry name" value="HLH_DNA-bd_sf"/>
</dbReference>
<dbReference type="PANTHER" id="PTHR19290">
    <property type="entry name" value="BASIC HELIX-LOOP-HELIX PROTEIN NEUROGENIN-RELATED"/>
    <property type="match status" value="1"/>
</dbReference>
<evidence type="ECO:0000313" key="4">
    <source>
        <dbReference type="Proteomes" id="UP000762676"/>
    </source>
</evidence>
<dbReference type="GO" id="GO:0009653">
    <property type="term" value="P:anatomical structure morphogenesis"/>
    <property type="evidence" value="ECO:0007669"/>
    <property type="project" value="TreeGrafter"/>
</dbReference>
<name>A0AAV4GXW7_9GAST</name>
<keyword evidence="4" id="KW-1185">Reference proteome</keyword>
<dbReference type="GO" id="GO:0003700">
    <property type="term" value="F:DNA-binding transcription factor activity"/>
    <property type="evidence" value="ECO:0007669"/>
    <property type="project" value="TreeGrafter"/>
</dbReference>
<dbReference type="SUPFAM" id="SSF47459">
    <property type="entry name" value="HLH, helix-loop-helix DNA-binding domain"/>
    <property type="match status" value="1"/>
</dbReference>
<evidence type="ECO:0000313" key="3">
    <source>
        <dbReference type="EMBL" id="GFR89956.1"/>
    </source>
</evidence>
<feature type="compositionally biased region" description="Low complexity" evidence="1">
    <location>
        <begin position="13"/>
        <end position="48"/>
    </location>
</feature>
<feature type="region of interest" description="Disordered" evidence="1">
    <location>
        <begin position="1"/>
        <end position="190"/>
    </location>
</feature>
<feature type="compositionally biased region" description="Basic and acidic residues" evidence="1">
    <location>
        <begin position="180"/>
        <end position="190"/>
    </location>
</feature>
<dbReference type="AlphaFoldDB" id="A0AAV4GXW7"/>
<dbReference type="GO" id="GO:0045944">
    <property type="term" value="P:positive regulation of transcription by RNA polymerase II"/>
    <property type="evidence" value="ECO:0007669"/>
    <property type="project" value="TreeGrafter"/>
</dbReference>
<feature type="compositionally biased region" description="Basic residues" evidence="1">
    <location>
        <begin position="1"/>
        <end position="10"/>
    </location>
</feature>
<comment type="caution">
    <text evidence="3">The sequence shown here is derived from an EMBL/GenBank/DDBJ whole genome shotgun (WGS) entry which is preliminary data.</text>
</comment>
<dbReference type="GO" id="GO:0046983">
    <property type="term" value="F:protein dimerization activity"/>
    <property type="evidence" value="ECO:0007669"/>
    <property type="project" value="InterPro"/>
</dbReference>
<evidence type="ECO:0000256" key="1">
    <source>
        <dbReference type="SAM" id="MobiDB-lite"/>
    </source>
</evidence>
<proteinExistence type="predicted"/>
<reference evidence="3 4" key="1">
    <citation type="journal article" date="2021" name="Elife">
        <title>Chloroplast acquisition without the gene transfer in kleptoplastic sea slugs, Plakobranchus ocellatus.</title>
        <authorList>
            <person name="Maeda T."/>
            <person name="Takahashi S."/>
            <person name="Yoshida T."/>
            <person name="Shimamura S."/>
            <person name="Takaki Y."/>
            <person name="Nagai Y."/>
            <person name="Toyoda A."/>
            <person name="Suzuki Y."/>
            <person name="Arimoto A."/>
            <person name="Ishii H."/>
            <person name="Satoh N."/>
            <person name="Nishiyama T."/>
            <person name="Hasebe M."/>
            <person name="Maruyama T."/>
            <person name="Minagawa J."/>
            <person name="Obokata J."/>
            <person name="Shigenobu S."/>
        </authorList>
    </citation>
    <scope>NUCLEOTIDE SEQUENCE [LARGE SCALE GENOMIC DNA]</scope>
</reference>
<dbReference type="PROSITE" id="PS50888">
    <property type="entry name" value="BHLH"/>
    <property type="match status" value="1"/>
</dbReference>
<evidence type="ECO:0000259" key="2">
    <source>
        <dbReference type="PROSITE" id="PS50888"/>
    </source>
</evidence>
<dbReference type="InterPro" id="IPR011598">
    <property type="entry name" value="bHLH_dom"/>
</dbReference>